<dbReference type="RefSeq" id="WP_200123296.1">
    <property type="nucleotide sequence ID" value="NZ_CP054705.1"/>
</dbReference>
<evidence type="ECO:0000313" key="4">
    <source>
        <dbReference type="EMBL" id="QQK76161.1"/>
    </source>
</evidence>
<name>A0A7T6Z3L6_9BACI</name>
<dbReference type="InterPro" id="IPR002935">
    <property type="entry name" value="SAM_O-MeTrfase"/>
</dbReference>
<dbReference type="PROSITE" id="PS51682">
    <property type="entry name" value="SAM_OMT_I"/>
    <property type="match status" value="1"/>
</dbReference>
<dbReference type="SUPFAM" id="SSF53335">
    <property type="entry name" value="S-adenosyl-L-methionine-dependent methyltransferases"/>
    <property type="match status" value="1"/>
</dbReference>
<dbReference type="PANTHER" id="PTHR10509">
    <property type="entry name" value="O-METHYLTRANSFERASE-RELATED"/>
    <property type="match status" value="1"/>
</dbReference>
<dbReference type="CDD" id="cd02440">
    <property type="entry name" value="AdoMet_MTases"/>
    <property type="match status" value="1"/>
</dbReference>
<dbReference type="KEGG" id="scia:HUG15_11735"/>
<keyword evidence="2 4" id="KW-0808">Transferase</keyword>
<evidence type="ECO:0000313" key="5">
    <source>
        <dbReference type="Proteomes" id="UP000595823"/>
    </source>
</evidence>
<evidence type="ECO:0000256" key="1">
    <source>
        <dbReference type="ARBA" id="ARBA00022603"/>
    </source>
</evidence>
<dbReference type="EMBL" id="CP054705">
    <property type="protein sequence ID" value="QQK76161.1"/>
    <property type="molecule type" value="Genomic_DNA"/>
</dbReference>
<protein>
    <submittedName>
        <fullName evidence="4">O-methyltransferase</fullName>
    </submittedName>
</protein>
<dbReference type="Pfam" id="PF01596">
    <property type="entry name" value="Methyltransf_3"/>
    <property type="match status" value="1"/>
</dbReference>
<reference evidence="4 5" key="1">
    <citation type="submission" date="2020-06" db="EMBL/GenBank/DDBJ databases">
        <title>Genomic analysis of Salicibibacter sp. NKC5-3.</title>
        <authorList>
            <person name="Oh Y.J."/>
        </authorList>
    </citation>
    <scope>NUCLEOTIDE SEQUENCE [LARGE SCALE GENOMIC DNA]</scope>
    <source>
        <strain evidence="4 5">NKC5-3</strain>
    </source>
</reference>
<dbReference type="InterPro" id="IPR029063">
    <property type="entry name" value="SAM-dependent_MTases_sf"/>
</dbReference>
<organism evidence="4 5">
    <name type="scientific">Salicibibacter cibarius</name>
    <dbReference type="NCBI Taxonomy" id="2743000"/>
    <lineage>
        <taxon>Bacteria</taxon>
        <taxon>Bacillati</taxon>
        <taxon>Bacillota</taxon>
        <taxon>Bacilli</taxon>
        <taxon>Bacillales</taxon>
        <taxon>Bacillaceae</taxon>
        <taxon>Salicibibacter</taxon>
    </lineage>
</organism>
<proteinExistence type="predicted"/>
<dbReference type="GO" id="GO:0032259">
    <property type="term" value="P:methylation"/>
    <property type="evidence" value="ECO:0007669"/>
    <property type="project" value="UniProtKB-KW"/>
</dbReference>
<evidence type="ECO:0000256" key="2">
    <source>
        <dbReference type="ARBA" id="ARBA00022679"/>
    </source>
</evidence>
<sequence length="212" mass="23324">MQSETIRDYIRSLFGNDEEISFAQQQIKHNEMPSISIAPLYGRLLTMCAKMINAKNILELGCLGGVGSIYLARGLSQDGKVISLEAKEKHAQVARETIRGCTLEGKIEVIVGDALTTMSELEEQQIIFDLIFIDANKSNYPAFLEQALALSKPGTIIAADNTLSRGKVIDQTDKSEETQAIRTFNRMALSDNRLEATLLPSADGFVLARVND</sequence>
<accession>A0A7T6Z3L6</accession>
<gene>
    <name evidence="4" type="ORF">HUG15_11735</name>
</gene>
<keyword evidence="1 4" id="KW-0489">Methyltransferase</keyword>
<keyword evidence="3" id="KW-0949">S-adenosyl-L-methionine</keyword>
<dbReference type="Proteomes" id="UP000595823">
    <property type="component" value="Chromosome"/>
</dbReference>
<dbReference type="InterPro" id="IPR050362">
    <property type="entry name" value="Cation-dep_OMT"/>
</dbReference>
<dbReference type="GO" id="GO:0008757">
    <property type="term" value="F:S-adenosylmethionine-dependent methyltransferase activity"/>
    <property type="evidence" value="ECO:0007669"/>
    <property type="project" value="TreeGrafter"/>
</dbReference>
<evidence type="ECO:0000256" key="3">
    <source>
        <dbReference type="ARBA" id="ARBA00022691"/>
    </source>
</evidence>
<dbReference type="GO" id="GO:0008171">
    <property type="term" value="F:O-methyltransferase activity"/>
    <property type="evidence" value="ECO:0007669"/>
    <property type="project" value="InterPro"/>
</dbReference>
<keyword evidence="5" id="KW-1185">Reference proteome</keyword>
<dbReference type="PANTHER" id="PTHR10509:SF14">
    <property type="entry name" value="CAFFEOYL-COA O-METHYLTRANSFERASE 3-RELATED"/>
    <property type="match status" value="1"/>
</dbReference>
<dbReference type="Gene3D" id="3.40.50.150">
    <property type="entry name" value="Vaccinia Virus protein VP39"/>
    <property type="match status" value="1"/>
</dbReference>
<dbReference type="AlphaFoldDB" id="A0A7T6Z3L6"/>